<dbReference type="EMBL" id="WUYX01000029">
    <property type="protein sequence ID" value="MXV62390.1"/>
    <property type="molecule type" value="Genomic_DNA"/>
</dbReference>
<reference evidence="7 8" key="1">
    <citation type="submission" date="2020-01" db="EMBL/GenBank/DDBJ databases">
        <title>Natronorubrum sp. JWXQ-INN 674 isolated from Inner Mongolia Autonomous Region of China.</title>
        <authorList>
            <person name="Xue Q."/>
        </authorList>
    </citation>
    <scope>NUCLEOTIDE SEQUENCE [LARGE SCALE GENOMIC DNA]</scope>
    <source>
        <strain evidence="7 8">JWXQ-INN-674</strain>
    </source>
</reference>
<sequence length="188" mass="19635">MVRTPLVAPGAYFARADAFPLQLAVGLAVVHWLGSLAVSLFWQATGEIALDPLTLYALLQALEATLLYWVVPALVLYGVGFAVDAEGEPSEMLALAAWGLVPLLAGELVSNLFLYGLTALEVDPAAVPVEPEVWLFVPLILAACGWAAFVWRGGLRSGFGLDRSTATATALSAAGVCAGLLLLPIAFA</sequence>
<evidence type="ECO:0000256" key="5">
    <source>
        <dbReference type="SAM" id="Phobius"/>
    </source>
</evidence>
<comment type="subcellular location">
    <subcellularLocation>
        <location evidence="1">Membrane</location>
        <topology evidence="1">Multi-pass membrane protein</topology>
    </subcellularLocation>
</comment>
<dbReference type="Pfam" id="PF04893">
    <property type="entry name" value="Yip1"/>
    <property type="match status" value="1"/>
</dbReference>
<dbReference type="Proteomes" id="UP000434101">
    <property type="component" value="Unassembled WGS sequence"/>
</dbReference>
<evidence type="ECO:0000256" key="4">
    <source>
        <dbReference type="ARBA" id="ARBA00023136"/>
    </source>
</evidence>
<evidence type="ECO:0000313" key="7">
    <source>
        <dbReference type="EMBL" id="MXV62390.1"/>
    </source>
</evidence>
<accession>A0A6B0VLF2</accession>
<keyword evidence="2 5" id="KW-0812">Transmembrane</keyword>
<evidence type="ECO:0000256" key="1">
    <source>
        <dbReference type="ARBA" id="ARBA00004141"/>
    </source>
</evidence>
<protein>
    <recommendedName>
        <fullName evidence="6">Yip1 domain-containing protein</fullName>
    </recommendedName>
</protein>
<evidence type="ECO:0000256" key="2">
    <source>
        <dbReference type="ARBA" id="ARBA00022692"/>
    </source>
</evidence>
<dbReference type="OrthoDB" id="116519at2157"/>
<feature type="transmembrane region" description="Helical" evidence="5">
    <location>
        <begin position="166"/>
        <end position="187"/>
    </location>
</feature>
<dbReference type="GO" id="GO:0016020">
    <property type="term" value="C:membrane"/>
    <property type="evidence" value="ECO:0007669"/>
    <property type="project" value="UniProtKB-SubCell"/>
</dbReference>
<organism evidence="7 8">
    <name type="scientific">Natronorubrum halalkaliphilum</name>
    <dbReference type="NCBI Taxonomy" id="2691917"/>
    <lineage>
        <taxon>Archaea</taxon>
        <taxon>Methanobacteriati</taxon>
        <taxon>Methanobacteriota</taxon>
        <taxon>Stenosarchaea group</taxon>
        <taxon>Halobacteria</taxon>
        <taxon>Halobacteriales</taxon>
        <taxon>Natrialbaceae</taxon>
        <taxon>Natronorubrum</taxon>
    </lineage>
</organism>
<evidence type="ECO:0000259" key="6">
    <source>
        <dbReference type="Pfam" id="PF04893"/>
    </source>
</evidence>
<evidence type="ECO:0000256" key="3">
    <source>
        <dbReference type="ARBA" id="ARBA00022989"/>
    </source>
</evidence>
<feature type="domain" description="Yip1" evidence="6">
    <location>
        <begin position="7"/>
        <end position="182"/>
    </location>
</feature>
<keyword evidence="8" id="KW-1185">Reference proteome</keyword>
<feature type="transmembrane region" description="Helical" evidence="5">
    <location>
        <begin position="134"/>
        <end position="154"/>
    </location>
</feature>
<proteinExistence type="predicted"/>
<feature type="transmembrane region" description="Helical" evidence="5">
    <location>
        <begin position="64"/>
        <end position="83"/>
    </location>
</feature>
<dbReference type="InterPro" id="IPR006977">
    <property type="entry name" value="Yip1_dom"/>
</dbReference>
<evidence type="ECO:0000313" key="8">
    <source>
        <dbReference type="Proteomes" id="UP000434101"/>
    </source>
</evidence>
<keyword evidence="3 5" id="KW-1133">Transmembrane helix</keyword>
<comment type="caution">
    <text evidence="7">The sequence shown here is derived from an EMBL/GenBank/DDBJ whole genome shotgun (WGS) entry which is preliminary data.</text>
</comment>
<gene>
    <name evidence="7" type="ORF">GS429_10005</name>
</gene>
<feature type="transmembrane region" description="Helical" evidence="5">
    <location>
        <begin position="95"/>
        <end position="114"/>
    </location>
</feature>
<feature type="transmembrane region" description="Helical" evidence="5">
    <location>
        <begin position="21"/>
        <end position="44"/>
    </location>
</feature>
<dbReference type="RefSeq" id="WP_160065116.1">
    <property type="nucleotide sequence ID" value="NZ_WUYX01000029.1"/>
</dbReference>
<name>A0A6B0VLF2_9EURY</name>
<dbReference type="AlphaFoldDB" id="A0A6B0VLF2"/>
<keyword evidence="4 5" id="KW-0472">Membrane</keyword>